<evidence type="ECO:0000313" key="2">
    <source>
        <dbReference type="EMBL" id="USU94435.1"/>
    </source>
</evidence>
<gene>
    <name evidence="2" type="ORF">MWH18_19295</name>
</gene>
<dbReference type="EMBL" id="CP095407">
    <property type="protein sequence ID" value="USU94435.1"/>
    <property type="molecule type" value="Genomic_DNA"/>
</dbReference>
<reference evidence="2" key="1">
    <citation type="submission" date="2022-04" db="EMBL/GenBank/DDBJ databases">
        <title>Emergence of ST220 Acinetobacter pittii strain in bloodstream infection, which co-producing chromosomal NDM-1 and OXA-820 carbapenemases.</title>
        <authorList>
            <person name="Tian C."/>
            <person name="Xing M."/>
            <person name="Fu L."/>
            <person name="Xia D."/>
        </authorList>
    </citation>
    <scope>NUCLEOTIDE SEQUENCE</scope>
    <source>
        <strain evidence="2">TCM</strain>
    </source>
</reference>
<dbReference type="RefSeq" id="WP_032005709.1">
    <property type="nucleotide sequence ID" value="NZ_BBTX01000004.1"/>
</dbReference>
<sequence>MNLFSDVKAAEVAAYFLSRSDGQLPVLKLMKLMYLAERESFKQHHFPIIGDYLVSMPHGPVLSLTYDRLNGNCRNTYMRELLSDKENYNISLKSNISINSDLKYLSKDDQNILEEVWNEFGHMNKWEIRDYTHNGGCPEWSDPNGSSRPITYRDLFKALEFDEQTASSIEDYLNEESDIDSFFSNLV</sequence>
<protein>
    <submittedName>
        <fullName evidence="2">Panacea domain-containing protein</fullName>
    </submittedName>
</protein>
<dbReference type="Proteomes" id="UP001055514">
    <property type="component" value="Chromosome"/>
</dbReference>
<accession>A0AAE9S8N9</accession>
<feature type="domain" description="Antitoxin SocA-like Panacea" evidence="1">
    <location>
        <begin position="29"/>
        <end position="136"/>
    </location>
</feature>
<organism evidence="2 3">
    <name type="scientific">Acinetobacter pittii</name>
    <name type="common">Acinetobacter genomosp. 3</name>
    <dbReference type="NCBI Taxonomy" id="48296"/>
    <lineage>
        <taxon>Bacteria</taxon>
        <taxon>Pseudomonadati</taxon>
        <taxon>Pseudomonadota</taxon>
        <taxon>Gammaproteobacteria</taxon>
        <taxon>Moraxellales</taxon>
        <taxon>Moraxellaceae</taxon>
        <taxon>Acinetobacter</taxon>
        <taxon>Acinetobacter calcoaceticus/baumannii complex</taxon>
    </lineage>
</organism>
<name>A0AAE9S8N9_ACIPI</name>
<evidence type="ECO:0000313" key="3">
    <source>
        <dbReference type="Proteomes" id="UP001055514"/>
    </source>
</evidence>
<dbReference type="Pfam" id="PF13274">
    <property type="entry name" value="SocA_Panacea"/>
    <property type="match status" value="1"/>
</dbReference>
<dbReference type="InterPro" id="IPR025272">
    <property type="entry name" value="SocA_Panacea"/>
</dbReference>
<proteinExistence type="predicted"/>
<evidence type="ECO:0000259" key="1">
    <source>
        <dbReference type="Pfam" id="PF13274"/>
    </source>
</evidence>
<dbReference type="AlphaFoldDB" id="A0AAE9S8N9"/>